<dbReference type="RefSeq" id="WP_007426002.1">
    <property type="nucleotide sequence ID" value="NZ_AMGO01000011.1"/>
</dbReference>
<keyword evidence="1" id="KW-0472">Membrane</keyword>
<feature type="transmembrane region" description="Helical" evidence="1">
    <location>
        <begin position="12"/>
        <end position="32"/>
    </location>
</feature>
<accession>K2HQZ9</accession>
<sequence length="72" mass="8315">MNDDLAQARRARTIGFVMAGTIVAWFGLQFLAARLNWPVRLMGLIDLVVLAVFVWGLIGTWQLWRARRDRDE</sequence>
<organism evidence="2 3">
    <name type="scientific">Oceaniovalibus guishaninsula JLT2003</name>
    <dbReference type="NCBI Taxonomy" id="1231392"/>
    <lineage>
        <taxon>Bacteria</taxon>
        <taxon>Pseudomonadati</taxon>
        <taxon>Pseudomonadota</taxon>
        <taxon>Alphaproteobacteria</taxon>
        <taxon>Rhodobacterales</taxon>
        <taxon>Roseobacteraceae</taxon>
        <taxon>Oceaniovalibus</taxon>
    </lineage>
</organism>
<dbReference type="Pfam" id="PF17272">
    <property type="entry name" value="DUF5337"/>
    <property type="match status" value="1"/>
</dbReference>
<evidence type="ECO:0000313" key="3">
    <source>
        <dbReference type="Proteomes" id="UP000006765"/>
    </source>
</evidence>
<dbReference type="Proteomes" id="UP000006765">
    <property type="component" value="Unassembled WGS sequence"/>
</dbReference>
<dbReference type="EMBL" id="AMGO01000011">
    <property type="protein sequence ID" value="EKE45154.1"/>
    <property type="molecule type" value="Genomic_DNA"/>
</dbReference>
<proteinExistence type="predicted"/>
<dbReference type="STRING" id="1231392.OCGS_0849"/>
<feature type="transmembrane region" description="Helical" evidence="1">
    <location>
        <begin position="44"/>
        <end position="64"/>
    </location>
</feature>
<gene>
    <name evidence="2" type="ORF">OCGS_0849</name>
</gene>
<evidence type="ECO:0008006" key="4">
    <source>
        <dbReference type="Google" id="ProtNLM"/>
    </source>
</evidence>
<comment type="caution">
    <text evidence="2">The sequence shown here is derived from an EMBL/GenBank/DDBJ whole genome shotgun (WGS) entry which is preliminary data.</text>
</comment>
<keyword evidence="3" id="KW-1185">Reference proteome</keyword>
<dbReference type="OrthoDB" id="7658896at2"/>
<evidence type="ECO:0000313" key="2">
    <source>
        <dbReference type="EMBL" id="EKE45154.1"/>
    </source>
</evidence>
<dbReference type="InterPro" id="IPR020308">
    <property type="entry name" value="Uncharacterised_Ynq1"/>
</dbReference>
<name>K2HQZ9_9RHOB</name>
<reference evidence="2 3" key="1">
    <citation type="journal article" date="2012" name="J. Bacteriol.">
        <title>Draft Genome Sequence of Oceaniovalibus guishaninsula JLT2003T.</title>
        <authorList>
            <person name="Tang K."/>
            <person name="Liu K."/>
            <person name="Jiao N."/>
        </authorList>
    </citation>
    <scope>NUCLEOTIDE SEQUENCE [LARGE SCALE GENOMIC DNA]</scope>
    <source>
        <strain evidence="2 3">JLT2003</strain>
    </source>
</reference>
<protein>
    <recommendedName>
        <fullName evidence="4">DUF5337 domain-containing protein</fullName>
    </recommendedName>
</protein>
<keyword evidence="1" id="KW-0812">Transmembrane</keyword>
<keyword evidence="1" id="KW-1133">Transmembrane helix</keyword>
<dbReference type="AlphaFoldDB" id="K2HQZ9"/>
<evidence type="ECO:0000256" key="1">
    <source>
        <dbReference type="SAM" id="Phobius"/>
    </source>
</evidence>